<dbReference type="InterPro" id="IPR011701">
    <property type="entry name" value="MFS"/>
</dbReference>
<feature type="transmembrane region" description="Helical" evidence="7">
    <location>
        <begin position="236"/>
        <end position="253"/>
    </location>
</feature>
<feature type="transmembrane region" description="Helical" evidence="7">
    <location>
        <begin position="205"/>
        <end position="224"/>
    </location>
</feature>
<feature type="domain" description="Major facilitator superfamily (MFS) profile" evidence="8">
    <location>
        <begin position="19"/>
        <end position="512"/>
    </location>
</feature>
<evidence type="ECO:0000313" key="9">
    <source>
        <dbReference type="EMBL" id="MBB6037624.1"/>
    </source>
</evidence>
<feature type="transmembrane region" description="Helical" evidence="7">
    <location>
        <begin position="273"/>
        <end position="298"/>
    </location>
</feature>
<evidence type="ECO:0000256" key="1">
    <source>
        <dbReference type="ARBA" id="ARBA00004651"/>
    </source>
</evidence>
<evidence type="ECO:0000256" key="7">
    <source>
        <dbReference type="SAM" id="Phobius"/>
    </source>
</evidence>
<keyword evidence="10" id="KW-1185">Reference proteome</keyword>
<feature type="transmembrane region" description="Helical" evidence="7">
    <location>
        <begin position="55"/>
        <end position="73"/>
    </location>
</feature>
<dbReference type="SUPFAM" id="SSF103473">
    <property type="entry name" value="MFS general substrate transporter"/>
    <property type="match status" value="1"/>
</dbReference>
<sequence>MNSNPSHAAPMSPGRRYATLVILCFATLLLAIDLTVLHLAVPSLVEDVEPSATQLLWIADVYGFALGGLLITMGNLGDRIGRKKLLLAGSVAFGLASAVTAFADDPNLLIGARALLGVAGATIMPSAAAILRNVFTDRKQRATAIGIWSAMSASGFALGPVVGGVMLEHFWWGSVFLINLPVMAIVFLAGLAVIPESRNPRAGRIDLLSVGLSVAGIIGLIFGVKEAAHDGIGTTDALVGLAVGAVAMSWFVLRQTRLPEPLMDLKLFRNRAFTGAVATNVVTVFGMIAFSLIIAQYLQLVLGWTPLVAGIAGIPGGLAAGITGPFAARIATAWGRGKTVSLGLGLLALSLVLYTRIDVEPNYLTLLPAMVVGGLGMGLAFAITNDIVLSSVPKERSGAAVSIVETATEMGGALGIAVLGSIMNAAYADTVEVPAGVPAEAVTPIREQIGTAFAVAEQLPAELAEAVRHAAKVAFVDGAHVTTVTSAVIVGVFAVIALVTLRGKFVAVEEEEEEVEAPVPVSAR</sequence>
<feature type="transmembrane region" description="Helical" evidence="7">
    <location>
        <begin position="363"/>
        <end position="384"/>
    </location>
</feature>
<organism evidence="9 10">
    <name type="scientific">Phytomonospora endophytica</name>
    <dbReference type="NCBI Taxonomy" id="714109"/>
    <lineage>
        <taxon>Bacteria</taxon>
        <taxon>Bacillati</taxon>
        <taxon>Actinomycetota</taxon>
        <taxon>Actinomycetes</taxon>
        <taxon>Micromonosporales</taxon>
        <taxon>Micromonosporaceae</taxon>
        <taxon>Phytomonospora</taxon>
    </lineage>
</organism>
<dbReference type="PROSITE" id="PS50850">
    <property type="entry name" value="MFS"/>
    <property type="match status" value="1"/>
</dbReference>
<dbReference type="InterPro" id="IPR020846">
    <property type="entry name" value="MFS_dom"/>
</dbReference>
<evidence type="ECO:0000259" key="8">
    <source>
        <dbReference type="PROSITE" id="PS50850"/>
    </source>
</evidence>
<feature type="transmembrane region" description="Helical" evidence="7">
    <location>
        <begin position="109"/>
        <end position="131"/>
    </location>
</feature>
<feature type="transmembrane region" description="Helical" evidence="7">
    <location>
        <begin position="340"/>
        <end position="357"/>
    </location>
</feature>
<dbReference type="GO" id="GO:0005886">
    <property type="term" value="C:plasma membrane"/>
    <property type="evidence" value="ECO:0007669"/>
    <property type="project" value="UniProtKB-SubCell"/>
</dbReference>
<evidence type="ECO:0000313" key="10">
    <source>
        <dbReference type="Proteomes" id="UP000548476"/>
    </source>
</evidence>
<dbReference type="PANTHER" id="PTHR42718:SF47">
    <property type="entry name" value="METHYL VIOLOGEN RESISTANCE PROTEIN SMVA"/>
    <property type="match status" value="1"/>
</dbReference>
<feature type="transmembrane region" description="Helical" evidence="7">
    <location>
        <begin position="85"/>
        <end position="103"/>
    </location>
</feature>
<dbReference type="EMBL" id="JACHGT010000013">
    <property type="protein sequence ID" value="MBB6037624.1"/>
    <property type="molecule type" value="Genomic_DNA"/>
</dbReference>
<protein>
    <submittedName>
        <fullName evidence="9">DHA2 family multidrug resistance protein-like MFS transporter</fullName>
    </submittedName>
</protein>
<accession>A0A841FP66</accession>
<evidence type="ECO:0000256" key="5">
    <source>
        <dbReference type="ARBA" id="ARBA00022989"/>
    </source>
</evidence>
<dbReference type="PANTHER" id="PTHR42718">
    <property type="entry name" value="MAJOR FACILITATOR SUPERFAMILY MULTIDRUG TRANSPORTER MFSC"/>
    <property type="match status" value="1"/>
</dbReference>
<feature type="transmembrane region" description="Helical" evidence="7">
    <location>
        <begin position="143"/>
        <end position="163"/>
    </location>
</feature>
<feature type="transmembrane region" description="Helical" evidence="7">
    <location>
        <begin position="169"/>
        <end position="193"/>
    </location>
</feature>
<comment type="subcellular location">
    <subcellularLocation>
        <location evidence="1">Cell membrane</location>
        <topology evidence="1">Multi-pass membrane protein</topology>
    </subcellularLocation>
</comment>
<gene>
    <name evidence="9" type="ORF">HNR73_005502</name>
</gene>
<evidence type="ECO:0000256" key="2">
    <source>
        <dbReference type="ARBA" id="ARBA00022448"/>
    </source>
</evidence>
<dbReference type="CDD" id="cd17321">
    <property type="entry name" value="MFS_MMR_MDR_like"/>
    <property type="match status" value="1"/>
</dbReference>
<dbReference type="GO" id="GO:0022857">
    <property type="term" value="F:transmembrane transporter activity"/>
    <property type="evidence" value="ECO:0007669"/>
    <property type="project" value="InterPro"/>
</dbReference>
<dbReference type="PRINTS" id="PR01036">
    <property type="entry name" value="TCRTETB"/>
</dbReference>
<evidence type="ECO:0000256" key="4">
    <source>
        <dbReference type="ARBA" id="ARBA00022692"/>
    </source>
</evidence>
<comment type="caution">
    <text evidence="9">The sequence shown here is derived from an EMBL/GenBank/DDBJ whole genome shotgun (WGS) entry which is preliminary data.</text>
</comment>
<dbReference type="RefSeq" id="WP_203686394.1">
    <property type="nucleotide sequence ID" value="NZ_BONT01000054.1"/>
</dbReference>
<keyword evidence="5 7" id="KW-1133">Transmembrane helix</keyword>
<dbReference type="Pfam" id="PF07690">
    <property type="entry name" value="MFS_1"/>
    <property type="match status" value="1"/>
</dbReference>
<name>A0A841FP66_9ACTN</name>
<reference evidence="9 10" key="1">
    <citation type="submission" date="2020-08" db="EMBL/GenBank/DDBJ databases">
        <title>Genomic Encyclopedia of Type Strains, Phase IV (KMG-IV): sequencing the most valuable type-strain genomes for metagenomic binning, comparative biology and taxonomic classification.</title>
        <authorList>
            <person name="Goeker M."/>
        </authorList>
    </citation>
    <scope>NUCLEOTIDE SEQUENCE [LARGE SCALE GENOMIC DNA]</scope>
    <source>
        <strain evidence="9 10">YIM 65646</strain>
    </source>
</reference>
<keyword evidence="4 7" id="KW-0812">Transmembrane</keyword>
<evidence type="ECO:0000256" key="6">
    <source>
        <dbReference type="ARBA" id="ARBA00023136"/>
    </source>
</evidence>
<dbReference type="AlphaFoldDB" id="A0A841FP66"/>
<feature type="transmembrane region" description="Helical" evidence="7">
    <location>
        <begin position="304"/>
        <end position="328"/>
    </location>
</feature>
<evidence type="ECO:0000256" key="3">
    <source>
        <dbReference type="ARBA" id="ARBA00022475"/>
    </source>
</evidence>
<keyword evidence="2" id="KW-0813">Transport</keyword>
<keyword evidence="3" id="KW-1003">Cell membrane</keyword>
<dbReference type="InterPro" id="IPR036259">
    <property type="entry name" value="MFS_trans_sf"/>
</dbReference>
<dbReference type="Gene3D" id="1.20.1720.10">
    <property type="entry name" value="Multidrug resistance protein D"/>
    <property type="match status" value="1"/>
</dbReference>
<dbReference type="Gene3D" id="1.20.1250.20">
    <property type="entry name" value="MFS general substrate transporter like domains"/>
    <property type="match status" value="1"/>
</dbReference>
<keyword evidence="6 7" id="KW-0472">Membrane</keyword>
<proteinExistence type="predicted"/>
<dbReference type="Proteomes" id="UP000548476">
    <property type="component" value="Unassembled WGS sequence"/>
</dbReference>